<keyword evidence="1" id="KW-0472">Membrane</keyword>
<evidence type="ECO:0000256" key="1">
    <source>
        <dbReference type="SAM" id="Phobius"/>
    </source>
</evidence>
<keyword evidence="1" id="KW-0812">Transmembrane</keyword>
<sequence>MDVFPDFGAVGAAAELRTIIGALMTYVLIFAVLMMIVSGVTWALATAHGHYQTATKARIGLWIACGAAALTGCGVGWAQFVLELGTSL</sequence>
<reference evidence="2 3" key="1">
    <citation type="submission" date="2019-10" db="EMBL/GenBank/DDBJ databases">
        <authorList>
            <person name="Nie G."/>
            <person name="Ming H."/>
            <person name="Yi B."/>
        </authorList>
    </citation>
    <scope>NUCLEOTIDE SEQUENCE [LARGE SCALE GENOMIC DNA]</scope>
    <source>
        <strain evidence="2 3">CFH 90414</strain>
    </source>
</reference>
<dbReference type="AlphaFoldDB" id="A0A6I2FCE5"/>
<evidence type="ECO:0000313" key="3">
    <source>
        <dbReference type="Proteomes" id="UP000431080"/>
    </source>
</evidence>
<dbReference type="InterPro" id="IPR046094">
    <property type="entry name" value="DUF6112"/>
</dbReference>
<keyword evidence="3" id="KW-1185">Reference proteome</keyword>
<comment type="caution">
    <text evidence="2">The sequence shown here is derived from an EMBL/GenBank/DDBJ whole genome shotgun (WGS) entry which is preliminary data.</text>
</comment>
<dbReference type="Pfam" id="PF19607">
    <property type="entry name" value="DUF6112"/>
    <property type="match status" value="1"/>
</dbReference>
<feature type="transmembrane region" description="Helical" evidence="1">
    <location>
        <begin position="20"/>
        <end position="47"/>
    </location>
</feature>
<dbReference type="EMBL" id="WJIF01000001">
    <property type="protein sequence ID" value="MRG58798.1"/>
    <property type="molecule type" value="Genomic_DNA"/>
</dbReference>
<dbReference type="RefSeq" id="WP_153683215.1">
    <property type="nucleotide sequence ID" value="NZ_WJIF01000001.1"/>
</dbReference>
<organism evidence="2 3">
    <name type="scientific">Agromyces agglutinans</name>
    <dbReference type="NCBI Taxonomy" id="2662258"/>
    <lineage>
        <taxon>Bacteria</taxon>
        <taxon>Bacillati</taxon>
        <taxon>Actinomycetota</taxon>
        <taxon>Actinomycetes</taxon>
        <taxon>Micrococcales</taxon>
        <taxon>Microbacteriaceae</taxon>
        <taxon>Agromyces</taxon>
    </lineage>
</organism>
<gene>
    <name evidence="2" type="ORF">GE115_02760</name>
</gene>
<proteinExistence type="predicted"/>
<feature type="transmembrane region" description="Helical" evidence="1">
    <location>
        <begin position="59"/>
        <end position="82"/>
    </location>
</feature>
<name>A0A6I2FCE5_9MICO</name>
<dbReference type="Proteomes" id="UP000431080">
    <property type="component" value="Unassembled WGS sequence"/>
</dbReference>
<keyword evidence="1" id="KW-1133">Transmembrane helix</keyword>
<evidence type="ECO:0000313" key="2">
    <source>
        <dbReference type="EMBL" id="MRG58798.1"/>
    </source>
</evidence>
<accession>A0A6I2FCE5</accession>
<protein>
    <submittedName>
        <fullName evidence="2">Uncharacterized protein</fullName>
    </submittedName>
</protein>